<evidence type="ECO:0000256" key="1">
    <source>
        <dbReference type="SAM" id="MobiDB-lite"/>
    </source>
</evidence>
<reference evidence="2 3" key="1">
    <citation type="submission" date="2020-01" db="EMBL/GenBank/DDBJ databases">
        <title>Insect and environment-associated Actinomycetes.</title>
        <authorList>
            <person name="Currrie C."/>
            <person name="Chevrette M."/>
            <person name="Carlson C."/>
            <person name="Stubbendieck R."/>
            <person name="Wendt-Pienkowski E."/>
        </authorList>
    </citation>
    <scope>NUCLEOTIDE SEQUENCE [LARGE SCALE GENOMIC DNA]</scope>
    <source>
        <strain evidence="2 3">SID7739</strain>
    </source>
</reference>
<feature type="non-terminal residue" evidence="2">
    <location>
        <position position="115"/>
    </location>
</feature>
<dbReference type="AlphaFoldDB" id="A0A6G3TTF7"/>
<sequence length="115" mass="12045">MTGTTAAGRTRLAHVPAQLPGTAQAQAAAPVRIPGPRNGGIVPMSLRSVHFVMPGGVDDPAAPSGGNAYDRRVRLDLPGFGWRVRGLPVPGDWPRPDDAARAELARVLRRLPDGA</sequence>
<dbReference type="GO" id="GO:0016740">
    <property type="term" value="F:transferase activity"/>
    <property type="evidence" value="ECO:0007669"/>
    <property type="project" value="UniProtKB-KW"/>
</dbReference>
<dbReference type="Proteomes" id="UP000475666">
    <property type="component" value="Unassembled WGS sequence"/>
</dbReference>
<protein>
    <submittedName>
        <fullName evidence="2">Glycosyltransferase family 1 protein</fullName>
    </submittedName>
</protein>
<dbReference type="EMBL" id="JAAGMQ010001264">
    <property type="protein sequence ID" value="NEC39873.1"/>
    <property type="molecule type" value="Genomic_DNA"/>
</dbReference>
<evidence type="ECO:0000313" key="3">
    <source>
        <dbReference type="Proteomes" id="UP000475666"/>
    </source>
</evidence>
<accession>A0A6G3TTF7</accession>
<evidence type="ECO:0000313" key="2">
    <source>
        <dbReference type="EMBL" id="NEC39873.1"/>
    </source>
</evidence>
<organism evidence="2 3">
    <name type="scientific">Streptomyces rubrogriseus</name>
    <dbReference type="NCBI Taxonomy" id="194673"/>
    <lineage>
        <taxon>Bacteria</taxon>
        <taxon>Bacillati</taxon>
        <taxon>Actinomycetota</taxon>
        <taxon>Actinomycetes</taxon>
        <taxon>Kitasatosporales</taxon>
        <taxon>Streptomycetaceae</taxon>
        <taxon>Streptomyces</taxon>
        <taxon>Streptomyces violaceoruber group</taxon>
    </lineage>
</organism>
<proteinExistence type="predicted"/>
<gene>
    <name evidence="2" type="ORF">G3I66_43110</name>
</gene>
<comment type="caution">
    <text evidence="2">The sequence shown here is derived from an EMBL/GenBank/DDBJ whole genome shotgun (WGS) entry which is preliminary data.</text>
</comment>
<feature type="compositionally biased region" description="Low complexity" evidence="1">
    <location>
        <begin position="1"/>
        <end position="10"/>
    </location>
</feature>
<feature type="region of interest" description="Disordered" evidence="1">
    <location>
        <begin position="1"/>
        <end position="28"/>
    </location>
</feature>
<keyword evidence="2" id="KW-0808">Transferase</keyword>
<name>A0A6G3TTF7_9ACTN</name>